<dbReference type="EMBL" id="SNRW01031224">
    <property type="protein sequence ID" value="KAA6357567.1"/>
    <property type="molecule type" value="Genomic_DNA"/>
</dbReference>
<comment type="caution">
    <text evidence="1">The sequence shown here is derived from an EMBL/GenBank/DDBJ whole genome shotgun (WGS) entry which is preliminary data.</text>
</comment>
<feature type="non-terminal residue" evidence="1">
    <location>
        <position position="105"/>
    </location>
</feature>
<reference evidence="1 2" key="1">
    <citation type="submission" date="2019-03" db="EMBL/GenBank/DDBJ databases">
        <title>Single cell metagenomics reveals metabolic interactions within the superorganism composed of flagellate Streblomastix strix and complex community of Bacteroidetes bacteria on its surface.</title>
        <authorList>
            <person name="Treitli S.C."/>
            <person name="Kolisko M."/>
            <person name="Husnik F."/>
            <person name="Keeling P."/>
            <person name="Hampl V."/>
        </authorList>
    </citation>
    <scope>NUCLEOTIDE SEQUENCE [LARGE SCALE GENOMIC DNA]</scope>
    <source>
        <strain evidence="1">ST1C</strain>
    </source>
</reference>
<proteinExistence type="predicted"/>
<organism evidence="1 2">
    <name type="scientific">Streblomastix strix</name>
    <dbReference type="NCBI Taxonomy" id="222440"/>
    <lineage>
        <taxon>Eukaryota</taxon>
        <taxon>Metamonada</taxon>
        <taxon>Preaxostyla</taxon>
        <taxon>Oxymonadida</taxon>
        <taxon>Streblomastigidae</taxon>
        <taxon>Streblomastix</taxon>
    </lineage>
</organism>
<protein>
    <submittedName>
        <fullName evidence="1">Uncharacterized protein</fullName>
    </submittedName>
</protein>
<gene>
    <name evidence="1" type="ORF">EZS28_046906</name>
</gene>
<accession>A0A5J4TH77</accession>
<sequence>MIQINGNDTPDVVVNQGSGFYPLDLCDISGSYLIDPQPQESNQNNITSNGQHTSHIDSVIMQHDALPSISIPPLVFPQYTITEVSNDQLLAFSYIQKIYQSSAFI</sequence>
<evidence type="ECO:0000313" key="2">
    <source>
        <dbReference type="Proteomes" id="UP000324800"/>
    </source>
</evidence>
<evidence type="ECO:0000313" key="1">
    <source>
        <dbReference type="EMBL" id="KAA6357567.1"/>
    </source>
</evidence>
<dbReference type="AlphaFoldDB" id="A0A5J4TH77"/>
<dbReference type="Proteomes" id="UP000324800">
    <property type="component" value="Unassembled WGS sequence"/>
</dbReference>
<name>A0A5J4TH77_9EUKA</name>